<evidence type="ECO:0000256" key="1">
    <source>
        <dbReference type="ARBA" id="ARBA00023002"/>
    </source>
</evidence>
<evidence type="ECO:0000313" key="4">
    <source>
        <dbReference type="Proteomes" id="UP000199382"/>
    </source>
</evidence>
<dbReference type="InterPro" id="IPR036812">
    <property type="entry name" value="NAD(P)_OxRdtase_dom_sf"/>
</dbReference>
<protein>
    <submittedName>
        <fullName evidence="3">Predicted oxidoreductase</fullName>
    </submittedName>
</protein>
<dbReference type="Proteomes" id="UP000199382">
    <property type="component" value="Unassembled WGS sequence"/>
</dbReference>
<dbReference type="PANTHER" id="PTHR43364">
    <property type="entry name" value="NADH-SPECIFIC METHYLGLYOXAL REDUCTASE-RELATED"/>
    <property type="match status" value="1"/>
</dbReference>
<organism evidence="3 4">
    <name type="scientific">Aliiruegeria lutimaris</name>
    <dbReference type="NCBI Taxonomy" id="571298"/>
    <lineage>
        <taxon>Bacteria</taxon>
        <taxon>Pseudomonadati</taxon>
        <taxon>Pseudomonadota</taxon>
        <taxon>Alphaproteobacteria</taxon>
        <taxon>Rhodobacterales</taxon>
        <taxon>Roseobacteraceae</taxon>
        <taxon>Aliiruegeria</taxon>
    </lineage>
</organism>
<dbReference type="GO" id="GO:0005829">
    <property type="term" value="C:cytosol"/>
    <property type="evidence" value="ECO:0007669"/>
    <property type="project" value="TreeGrafter"/>
</dbReference>
<keyword evidence="1" id="KW-0560">Oxidoreductase</keyword>
<evidence type="ECO:0000259" key="2">
    <source>
        <dbReference type="Pfam" id="PF00248"/>
    </source>
</evidence>
<evidence type="ECO:0000313" key="3">
    <source>
        <dbReference type="EMBL" id="SDI48252.1"/>
    </source>
</evidence>
<dbReference type="Gene3D" id="3.20.20.100">
    <property type="entry name" value="NADP-dependent oxidoreductase domain"/>
    <property type="match status" value="1"/>
</dbReference>
<dbReference type="InterPro" id="IPR023210">
    <property type="entry name" value="NADP_OxRdtase_dom"/>
</dbReference>
<gene>
    <name evidence="3" type="ORF">SAMN04488026_1003122</name>
</gene>
<dbReference type="STRING" id="571298.SAMN04488026_1003122"/>
<dbReference type="FunFam" id="3.20.20.100:FF:000004">
    <property type="entry name" value="Oxidoreductase, aldo/keto reductase"/>
    <property type="match status" value="1"/>
</dbReference>
<dbReference type="GO" id="GO:0016491">
    <property type="term" value="F:oxidoreductase activity"/>
    <property type="evidence" value="ECO:0007669"/>
    <property type="project" value="UniProtKB-KW"/>
</dbReference>
<sequence>MGLRRQSRLDGLMSGLGVFQRTDQLHAVSFVCDTGAVRFGAGPTQQGKFVMRYRRLGHSGLFVSELCLGTMTFGGSDGMWGQIGKLQQDEADTLVRVAVDAGVNFIDTANVYASGRSEEILGQSLRNLGIARQDVVIATKVHGAMGVGPNARGLSRAHILDQVDASLKRMQIDHIDLYQLHGVDPATTVIETLEALDTLVRSGRVRYIGVSNWAAWQIVKAVGIAEARKLAPIVSLQAYYTLAGRDLERELVPMLRAEEIGLMVWSPLAGGFLSGKFDREASTAEGRRVSFDFPPIDKERAYDAVDAMRKIAKDKDCSIPQVAIAWLLHQKVVTSVIVGAKRVDQLTDNLGAVDVALTEEDLAALDAVTQLPSEYPGWMIERQGEARAGQLRDQRR</sequence>
<proteinExistence type="predicted"/>
<feature type="domain" description="NADP-dependent oxidoreductase" evidence="2">
    <location>
        <begin position="65"/>
        <end position="368"/>
    </location>
</feature>
<dbReference type="EMBL" id="FNEK01000003">
    <property type="protein sequence ID" value="SDI48252.1"/>
    <property type="molecule type" value="Genomic_DNA"/>
</dbReference>
<reference evidence="3 4" key="1">
    <citation type="submission" date="2016-10" db="EMBL/GenBank/DDBJ databases">
        <authorList>
            <person name="de Groot N.N."/>
        </authorList>
    </citation>
    <scope>NUCLEOTIDE SEQUENCE [LARGE SCALE GENOMIC DNA]</scope>
    <source>
        <strain evidence="3 4">DSM 25294</strain>
    </source>
</reference>
<dbReference type="PANTHER" id="PTHR43364:SF18">
    <property type="entry name" value="OXIDOREDUCTASE"/>
    <property type="match status" value="1"/>
</dbReference>
<name>A0A1G8KXZ2_9RHOB</name>
<dbReference type="InterPro" id="IPR050523">
    <property type="entry name" value="AKR_Detox_Biosynth"/>
</dbReference>
<dbReference type="Pfam" id="PF00248">
    <property type="entry name" value="Aldo_ket_red"/>
    <property type="match status" value="1"/>
</dbReference>
<accession>A0A1G8KXZ2</accession>
<dbReference type="CDD" id="cd19091">
    <property type="entry name" value="AKR_PsAKR"/>
    <property type="match status" value="1"/>
</dbReference>
<dbReference type="AlphaFoldDB" id="A0A1G8KXZ2"/>
<keyword evidence="4" id="KW-1185">Reference proteome</keyword>
<dbReference type="SUPFAM" id="SSF51430">
    <property type="entry name" value="NAD(P)-linked oxidoreductase"/>
    <property type="match status" value="1"/>
</dbReference>